<keyword evidence="2" id="KW-0813">Transport</keyword>
<evidence type="ECO:0000256" key="12">
    <source>
        <dbReference type="SAM" id="Coils"/>
    </source>
</evidence>
<comment type="caution">
    <text evidence="17">The sequence shown here is derived from an EMBL/GenBank/DDBJ whole genome shotgun (WGS) entry which is preliminary data.</text>
</comment>
<proteinExistence type="predicted"/>
<protein>
    <recommendedName>
        <fullName evidence="16">SAM domain-containing protein</fullName>
    </recommendedName>
</protein>
<evidence type="ECO:0000256" key="2">
    <source>
        <dbReference type="ARBA" id="ARBA00022448"/>
    </source>
</evidence>
<keyword evidence="8 14" id="KW-1133">Transmembrane helix</keyword>
<evidence type="ECO:0000259" key="16">
    <source>
        <dbReference type="PROSITE" id="PS50105"/>
    </source>
</evidence>
<dbReference type="InterPro" id="IPR013761">
    <property type="entry name" value="SAM/pointed_sf"/>
</dbReference>
<evidence type="ECO:0000256" key="9">
    <source>
        <dbReference type="ARBA" id="ARBA00023054"/>
    </source>
</evidence>
<evidence type="ECO:0000256" key="10">
    <source>
        <dbReference type="ARBA" id="ARBA00023065"/>
    </source>
</evidence>
<feature type="coiled-coil region" evidence="12">
    <location>
        <begin position="378"/>
        <end position="455"/>
    </location>
</feature>
<dbReference type="Gene3D" id="1.10.238.180">
    <property type="match status" value="1"/>
</dbReference>
<dbReference type="GO" id="GO:0005886">
    <property type="term" value="C:plasma membrane"/>
    <property type="evidence" value="ECO:0007669"/>
    <property type="project" value="TreeGrafter"/>
</dbReference>
<evidence type="ECO:0000256" key="6">
    <source>
        <dbReference type="ARBA" id="ARBA00022729"/>
    </source>
</evidence>
<gene>
    <name evidence="17" type="ORF">PHET_05792</name>
</gene>
<dbReference type="InterPro" id="IPR032393">
    <property type="entry name" value="SOAR_STIM1/2"/>
</dbReference>
<evidence type="ECO:0000256" key="1">
    <source>
        <dbReference type="ARBA" id="ARBA00004479"/>
    </source>
</evidence>
<keyword evidence="10" id="KW-0406">Ion transport</keyword>
<evidence type="ECO:0000313" key="17">
    <source>
        <dbReference type="EMBL" id="KAF5400340.1"/>
    </source>
</evidence>
<dbReference type="InterPro" id="IPR001660">
    <property type="entry name" value="SAM"/>
</dbReference>
<keyword evidence="18" id="KW-1185">Reference proteome</keyword>
<dbReference type="GO" id="GO:0005509">
    <property type="term" value="F:calcium ion binding"/>
    <property type="evidence" value="ECO:0007669"/>
    <property type="project" value="TreeGrafter"/>
</dbReference>
<dbReference type="InterPro" id="IPR037608">
    <property type="entry name" value="STIM1/2"/>
</dbReference>
<dbReference type="Pfam" id="PF16533">
    <property type="entry name" value="SOAR"/>
    <property type="match status" value="1"/>
</dbReference>
<feature type="transmembrane region" description="Helical" evidence="14">
    <location>
        <begin position="191"/>
        <end position="213"/>
    </location>
</feature>
<dbReference type="SUPFAM" id="SSF47769">
    <property type="entry name" value="SAM/Pointed domain"/>
    <property type="match status" value="1"/>
</dbReference>
<sequence>MNSRVGMFACRSLLWLCFIYIACSEICELTDDLSSCYKKFLSFEAIGHIHKYLDGDKNGEVDSSEAAKFVRQEFSPSERAQKPRTLTSEDPFVSLTDLWTMWRKNPAFNWTVKQTVQWLTDIVDLPQYEDIFVRHSVDGKALPLLAMQNMSYLTDVLIIRNSIDKKKLMLKALDTILFGPPQKRPLMSVKVSVVTASCGILLLVVFALSHWFYHNAASDDQTKSSSDGPASTERALKQLQARLEDLERLRYTLNSCEVNAELDSTSIVPLDTKQSTDVPTSRASQPPSSKLSTSHSCEQGVPIRDTGDLPEMNSVEEPMEEGSDCDQNSIWSSNKLTQDSSAWNLADLDSYPLAPARRSITLDGGSLPATTELMLWLQVTYEHELQHYRSRKMEAEQQLNAARQACKRLHRKRYNILGSVRLLHTDSLDELECKLIEAKMVLEQLQNELHERMDRWSRIEELTGFTLRTNPGLKKIHSILAASNRITPPMPDVVSSSDRSRIPHDSQSLTGSLLCCTDNLVLSQPRTNAVQPLADIPVFQARHIESNGRRHPPISQPQNRSNLPRNYSFVRPFAAVWRRKAGTRLSAMSKD</sequence>
<dbReference type="Gene3D" id="1.10.287.3550">
    <property type="match status" value="1"/>
</dbReference>
<evidence type="ECO:0000256" key="8">
    <source>
        <dbReference type="ARBA" id="ARBA00022989"/>
    </source>
</evidence>
<dbReference type="PANTHER" id="PTHR15136">
    <property type="entry name" value="STROMAL INTERACTION MOLECULE HOMOLOG"/>
    <property type="match status" value="1"/>
</dbReference>
<dbReference type="Pfam" id="PF00536">
    <property type="entry name" value="SAM_1"/>
    <property type="match status" value="1"/>
</dbReference>
<evidence type="ECO:0000256" key="4">
    <source>
        <dbReference type="ARBA" id="ARBA00022692"/>
    </source>
</evidence>
<accession>A0A8J4SZ32</accession>
<dbReference type="OrthoDB" id="9986177at2759"/>
<comment type="subcellular location">
    <subcellularLocation>
        <location evidence="1">Membrane</location>
        <topology evidence="1">Single-pass type I membrane protein</topology>
    </subcellularLocation>
</comment>
<evidence type="ECO:0000256" key="3">
    <source>
        <dbReference type="ARBA" id="ARBA00022568"/>
    </source>
</evidence>
<dbReference type="PROSITE" id="PS50105">
    <property type="entry name" value="SAM_DOMAIN"/>
    <property type="match status" value="1"/>
</dbReference>
<dbReference type="GO" id="GO:0005783">
    <property type="term" value="C:endoplasmic reticulum"/>
    <property type="evidence" value="ECO:0007669"/>
    <property type="project" value="TreeGrafter"/>
</dbReference>
<evidence type="ECO:0000256" key="15">
    <source>
        <dbReference type="SAM" id="SignalP"/>
    </source>
</evidence>
<dbReference type="Pfam" id="PF25578">
    <property type="entry name" value="EF-hand_STIM1"/>
    <property type="match status" value="1"/>
</dbReference>
<dbReference type="InterPro" id="IPR057835">
    <property type="entry name" value="EF-hand_STIM1/2"/>
</dbReference>
<keyword evidence="3" id="KW-0109">Calcium transport</keyword>
<feature type="signal peptide" evidence="15">
    <location>
        <begin position="1"/>
        <end position="24"/>
    </location>
</feature>
<evidence type="ECO:0000256" key="14">
    <source>
        <dbReference type="SAM" id="Phobius"/>
    </source>
</evidence>
<evidence type="ECO:0000256" key="11">
    <source>
        <dbReference type="ARBA" id="ARBA00023136"/>
    </source>
</evidence>
<evidence type="ECO:0000256" key="5">
    <source>
        <dbReference type="ARBA" id="ARBA00022723"/>
    </source>
</evidence>
<name>A0A8J4SZ32_9TREM</name>
<keyword evidence="5" id="KW-0479">Metal-binding</keyword>
<dbReference type="Proteomes" id="UP000748531">
    <property type="component" value="Unassembled WGS sequence"/>
</dbReference>
<dbReference type="EMBL" id="LUCH01003273">
    <property type="protein sequence ID" value="KAF5400340.1"/>
    <property type="molecule type" value="Genomic_DNA"/>
</dbReference>
<dbReference type="GO" id="GO:0051049">
    <property type="term" value="P:regulation of transport"/>
    <property type="evidence" value="ECO:0007669"/>
    <property type="project" value="UniProtKB-ARBA"/>
</dbReference>
<keyword evidence="11 14" id="KW-0472">Membrane</keyword>
<feature type="compositionally biased region" description="Polar residues" evidence="13">
    <location>
        <begin position="269"/>
        <end position="297"/>
    </location>
</feature>
<keyword evidence="4 14" id="KW-0812">Transmembrane</keyword>
<dbReference type="CDD" id="cd11722">
    <property type="entry name" value="SOAR"/>
    <property type="match status" value="1"/>
</dbReference>
<keyword evidence="9 12" id="KW-0175">Coiled coil</keyword>
<dbReference type="PANTHER" id="PTHR15136:SF5">
    <property type="entry name" value="STROMAL INTERACTION MOLECULE HOMOLOG"/>
    <property type="match status" value="1"/>
</dbReference>
<dbReference type="AlphaFoldDB" id="A0A8J4SZ32"/>
<dbReference type="GO" id="GO:0006874">
    <property type="term" value="P:intracellular calcium ion homeostasis"/>
    <property type="evidence" value="ECO:0007669"/>
    <property type="project" value="TreeGrafter"/>
</dbReference>
<evidence type="ECO:0000256" key="7">
    <source>
        <dbReference type="ARBA" id="ARBA00022837"/>
    </source>
</evidence>
<keyword evidence="7" id="KW-0106">Calcium</keyword>
<evidence type="ECO:0000256" key="13">
    <source>
        <dbReference type="SAM" id="MobiDB-lite"/>
    </source>
</evidence>
<dbReference type="GO" id="GO:0005246">
    <property type="term" value="F:calcium channel regulator activity"/>
    <property type="evidence" value="ECO:0007669"/>
    <property type="project" value="InterPro"/>
</dbReference>
<reference evidence="17" key="1">
    <citation type="submission" date="2019-05" db="EMBL/GenBank/DDBJ databases">
        <title>Annotation for the trematode Paragonimus heterotremus.</title>
        <authorList>
            <person name="Choi Y.-J."/>
        </authorList>
    </citation>
    <scope>NUCLEOTIDE SEQUENCE</scope>
    <source>
        <strain evidence="17">LC</strain>
    </source>
</reference>
<dbReference type="GO" id="GO:0002115">
    <property type="term" value="P:store-operated calcium entry"/>
    <property type="evidence" value="ECO:0007669"/>
    <property type="project" value="TreeGrafter"/>
</dbReference>
<feature type="region of interest" description="Disordered" evidence="13">
    <location>
        <begin position="269"/>
        <end position="331"/>
    </location>
</feature>
<dbReference type="Gene3D" id="1.10.150.50">
    <property type="entry name" value="Transcription Factor, Ets-1"/>
    <property type="match status" value="1"/>
</dbReference>
<keyword evidence="6 15" id="KW-0732">Signal</keyword>
<evidence type="ECO:0000313" key="18">
    <source>
        <dbReference type="Proteomes" id="UP000748531"/>
    </source>
</evidence>
<feature type="domain" description="SAM" evidence="16">
    <location>
        <begin position="110"/>
        <end position="169"/>
    </location>
</feature>
<organism evidence="17 18">
    <name type="scientific">Paragonimus heterotremus</name>
    <dbReference type="NCBI Taxonomy" id="100268"/>
    <lineage>
        <taxon>Eukaryota</taxon>
        <taxon>Metazoa</taxon>
        <taxon>Spiralia</taxon>
        <taxon>Lophotrochozoa</taxon>
        <taxon>Platyhelminthes</taxon>
        <taxon>Trematoda</taxon>
        <taxon>Digenea</taxon>
        <taxon>Plagiorchiida</taxon>
        <taxon>Troglotremata</taxon>
        <taxon>Troglotrematidae</taxon>
        <taxon>Paragonimus</taxon>
    </lineage>
</organism>
<feature type="chain" id="PRO_5035310564" description="SAM domain-containing protein" evidence="15">
    <location>
        <begin position="25"/>
        <end position="591"/>
    </location>
</feature>